<proteinExistence type="predicted"/>
<comment type="caution">
    <text evidence="1">The sequence shown here is derived from an EMBL/GenBank/DDBJ whole genome shotgun (WGS) entry which is preliminary data.</text>
</comment>
<organism evidence="1 2">
    <name type="scientific">Parascedosporium putredinis</name>
    <dbReference type="NCBI Taxonomy" id="1442378"/>
    <lineage>
        <taxon>Eukaryota</taxon>
        <taxon>Fungi</taxon>
        <taxon>Dikarya</taxon>
        <taxon>Ascomycota</taxon>
        <taxon>Pezizomycotina</taxon>
        <taxon>Sordariomycetes</taxon>
        <taxon>Hypocreomycetidae</taxon>
        <taxon>Microascales</taxon>
        <taxon>Microascaceae</taxon>
        <taxon>Parascedosporium</taxon>
    </lineage>
</organism>
<reference evidence="1" key="1">
    <citation type="submission" date="2022-11" db="EMBL/GenBank/DDBJ databases">
        <authorList>
            <person name="Scott C."/>
            <person name="Bruce N."/>
        </authorList>
    </citation>
    <scope>NUCLEOTIDE SEQUENCE</scope>
</reference>
<dbReference type="Proteomes" id="UP000838763">
    <property type="component" value="Unassembled WGS sequence"/>
</dbReference>
<keyword evidence="2" id="KW-1185">Reference proteome</keyword>
<dbReference type="EMBL" id="CALLCH030000019">
    <property type="protein sequence ID" value="CAI4219391.1"/>
    <property type="molecule type" value="Genomic_DNA"/>
</dbReference>
<dbReference type="AlphaFoldDB" id="A0A9P1HBR7"/>
<name>A0A9P1HBR7_9PEZI</name>
<protein>
    <submittedName>
        <fullName evidence="1">Uncharacterized protein</fullName>
    </submittedName>
</protein>
<sequence length="82" mass="8808">MTGQSPSPSVKIPTGAANYTQATIDPELRSTLNGLLLQEGHVRRQKAVNGADQKPNLALPQAVIDEAVKITRECLEEIATLE</sequence>
<evidence type="ECO:0000313" key="1">
    <source>
        <dbReference type="EMBL" id="CAI4219391.1"/>
    </source>
</evidence>
<evidence type="ECO:0000313" key="2">
    <source>
        <dbReference type="Proteomes" id="UP000838763"/>
    </source>
</evidence>
<accession>A0A9P1HBR7</accession>
<dbReference type="OrthoDB" id="5355007at2759"/>
<gene>
    <name evidence="1" type="ORF">PPNO1_LOCUS8956</name>
</gene>